<feature type="transmembrane region" description="Helical" evidence="1">
    <location>
        <begin position="241"/>
        <end position="258"/>
    </location>
</feature>
<protein>
    <recommendedName>
        <fullName evidence="4">DUF1576 domain-containing protein</fullName>
    </recommendedName>
</protein>
<dbReference type="EMBL" id="CP147251">
    <property type="protein sequence ID" value="WYJ75670.1"/>
    <property type="molecule type" value="Genomic_DNA"/>
</dbReference>
<feature type="transmembrane region" description="Helical" evidence="1">
    <location>
        <begin position="65"/>
        <end position="87"/>
    </location>
</feature>
<proteinExistence type="predicted"/>
<evidence type="ECO:0000313" key="3">
    <source>
        <dbReference type="Proteomes" id="UP000664701"/>
    </source>
</evidence>
<evidence type="ECO:0000256" key="1">
    <source>
        <dbReference type="SAM" id="Phobius"/>
    </source>
</evidence>
<organism evidence="2 3">
    <name type="scientific">Candidatus Enterococcus lowellii</name>
    <dbReference type="NCBI Taxonomy" id="2230877"/>
    <lineage>
        <taxon>Bacteria</taxon>
        <taxon>Bacillati</taxon>
        <taxon>Bacillota</taxon>
        <taxon>Bacilli</taxon>
        <taxon>Lactobacillales</taxon>
        <taxon>Enterococcaceae</taxon>
        <taxon>Enterococcus</taxon>
    </lineage>
</organism>
<feature type="transmembrane region" description="Helical" evidence="1">
    <location>
        <begin position="200"/>
        <end position="221"/>
    </location>
</feature>
<keyword evidence="1" id="KW-0812">Transmembrane</keyword>
<feature type="transmembrane region" description="Helical" evidence="1">
    <location>
        <begin position="403"/>
        <end position="421"/>
    </location>
</feature>
<gene>
    <name evidence="2" type="ORF">DOK78_000246</name>
</gene>
<feature type="transmembrane region" description="Helical" evidence="1">
    <location>
        <begin position="279"/>
        <end position="304"/>
    </location>
</feature>
<feature type="transmembrane region" description="Helical" evidence="1">
    <location>
        <begin position="21"/>
        <end position="39"/>
    </location>
</feature>
<dbReference type="RefSeq" id="WP_207941485.1">
    <property type="nucleotide sequence ID" value="NZ_CP147251.1"/>
</dbReference>
<name>A0ABZ2SJK5_9ENTE</name>
<evidence type="ECO:0008006" key="4">
    <source>
        <dbReference type="Google" id="ProtNLM"/>
    </source>
</evidence>
<keyword evidence="1" id="KW-0472">Membrane</keyword>
<dbReference type="Pfam" id="PF07613">
    <property type="entry name" value="DUF1576"/>
    <property type="match status" value="2"/>
</dbReference>
<dbReference type="InterPro" id="IPR011470">
    <property type="entry name" value="DUF1576"/>
</dbReference>
<dbReference type="Proteomes" id="UP000664701">
    <property type="component" value="Chromosome"/>
</dbReference>
<feature type="transmembrane region" description="Helical" evidence="1">
    <location>
        <begin position="310"/>
        <end position="328"/>
    </location>
</feature>
<feature type="transmembrane region" description="Helical" evidence="1">
    <location>
        <begin position="94"/>
        <end position="111"/>
    </location>
</feature>
<reference evidence="2 3" key="1">
    <citation type="submission" date="2024-03" db="EMBL/GenBank/DDBJ databases">
        <title>The Genome Sequence of Enterococcus sp. DIV2402.</title>
        <authorList>
            <consortium name="The Broad Institute Genomics Platform"/>
            <consortium name="The Broad Institute Microbial Omics Core"/>
            <consortium name="The Broad Institute Genomic Center for Infectious Diseases"/>
            <person name="Earl A."/>
            <person name="Manson A."/>
            <person name="Gilmore M."/>
            <person name="Schwartman J."/>
            <person name="Shea T."/>
            <person name="Abouelleil A."/>
            <person name="Cao P."/>
            <person name="Chapman S."/>
            <person name="Cusick C."/>
            <person name="Young S."/>
            <person name="Neafsey D."/>
            <person name="Nusbaum C."/>
            <person name="Birren B."/>
        </authorList>
    </citation>
    <scope>NUCLEOTIDE SEQUENCE [LARGE SCALE GENOMIC DNA]</scope>
    <source>
        <strain evidence="2 3">DIV2402</strain>
    </source>
</reference>
<keyword evidence="1" id="KW-1133">Transmembrane helix</keyword>
<feature type="transmembrane region" description="Helical" evidence="1">
    <location>
        <begin position="141"/>
        <end position="160"/>
    </location>
</feature>
<accession>A0ABZ2SJK5</accession>
<feature type="transmembrane region" description="Helical" evidence="1">
    <location>
        <begin position="166"/>
        <end position="188"/>
    </location>
</feature>
<sequence>MENKTITLHTRNKLINLNSQVLKYRLLIAYSLLLILIGICSETPQDLWTGTVRIFTSPSNLLTDYFAVGNFGSAFFNSGILTFASVLLVRSRGVTVSGPLIAAFFTVSGFSFFGKNLYNSLPIIIGVYLYAKTVRKPYSQFLLVALFGSSSSPVISYLTFGTGLPLPFGILLGYTVGILVGFLLPPLASQFLQFHQGFSLYNVGFTSGIVAMFVTSAFRLFGGDIAIPNLLSTEYHGKSAIFLFLLFTLLFVLGYLLNHRSFKGMRAIFASSGKLVTDFVVIAEIGATLINMALMGFLMLAFIFVMGGELSGPLIGGILTAVGFSAFGNHWRNSLPILIGVVLASQLSPEFSRETFAVLLTAIFGTSLAPISGYYGAIYGILAGFFHMTLVSNVAYLHGGLNLYNNGFSCGFVAAFMVPLLDTITQVKRGKKHAGKRKI</sequence>
<keyword evidence="3" id="KW-1185">Reference proteome</keyword>
<feature type="transmembrane region" description="Helical" evidence="1">
    <location>
        <begin position="356"/>
        <end position="383"/>
    </location>
</feature>
<feature type="transmembrane region" description="Helical" evidence="1">
    <location>
        <begin position="117"/>
        <end position="134"/>
    </location>
</feature>
<evidence type="ECO:0000313" key="2">
    <source>
        <dbReference type="EMBL" id="WYJ75670.1"/>
    </source>
</evidence>